<dbReference type="FunFam" id="3.40.1280.10:FF:000008">
    <property type="entry name" value="Group 3 RNA methyltransferase TrmH"/>
    <property type="match status" value="1"/>
</dbReference>
<dbReference type="Pfam" id="PF08032">
    <property type="entry name" value="SpoU_sub_bind"/>
    <property type="match status" value="1"/>
</dbReference>
<evidence type="ECO:0000313" key="6">
    <source>
        <dbReference type="Proteomes" id="UP001197378"/>
    </source>
</evidence>
<keyword evidence="2" id="KW-0489">Methyltransferase</keyword>
<dbReference type="InterPro" id="IPR013123">
    <property type="entry name" value="SpoU_subst-bd"/>
</dbReference>
<dbReference type="InterPro" id="IPR029064">
    <property type="entry name" value="Ribosomal_eL30-like_sf"/>
</dbReference>
<keyword evidence="6" id="KW-1185">Reference proteome</keyword>
<dbReference type="Proteomes" id="UP001197378">
    <property type="component" value="Unassembled WGS sequence"/>
</dbReference>
<reference evidence="5" key="1">
    <citation type="journal article" date="2021" name="ISME J.">
        <title>Genomic evolution of the class Acidithiobacillia: deep-branching Proteobacteria living in extreme acidic conditions.</title>
        <authorList>
            <person name="Moya-Beltran A."/>
            <person name="Beard S."/>
            <person name="Rojas-Villalobos C."/>
            <person name="Issotta F."/>
            <person name="Gallardo Y."/>
            <person name="Ulloa R."/>
            <person name="Giaveno A."/>
            <person name="Degli Esposti M."/>
            <person name="Johnson D.B."/>
            <person name="Quatrini R."/>
        </authorList>
    </citation>
    <scope>NUCLEOTIDE SEQUENCE</scope>
    <source>
        <strain evidence="5">VAN18-1</strain>
    </source>
</reference>
<dbReference type="PANTHER" id="PTHR46429">
    <property type="entry name" value="23S RRNA (GUANOSINE-2'-O-)-METHYLTRANSFERASE RLMB"/>
    <property type="match status" value="1"/>
</dbReference>
<feature type="domain" description="RNA 2-O ribose methyltransferase substrate binding" evidence="4">
    <location>
        <begin position="5"/>
        <end position="80"/>
    </location>
</feature>
<protein>
    <submittedName>
        <fullName evidence="5">23S rRNA (Guanosine(2251)-2'-O)-methyltransferase RlmB</fullName>
    </submittedName>
</protein>
<organism evidence="5 6">
    <name type="scientific">Igneacidithiobacillus copahuensis</name>
    <dbReference type="NCBI Taxonomy" id="2724909"/>
    <lineage>
        <taxon>Bacteria</taxon>
        <taxon>Pseudomonadati</taxon>
        <taxon>Pseudomonadota</taxon>
        <taxon>Acidithiobacillia</taxon>
        <taxon>Acidithiobacillales</taxon>
        <taxon>Acidithiobacillaceae</taxon>
        <taxon>Igneacidithiobacillus</taxon>
    </lineage>
</organism>
<dbReference type="SUPFAM" id="SSF75217">
    <property type="entry name" value="alpha/beta knot"/>
    <property type="match status" value="1"/>
</dbReference>
<dbReference type="GO" id="GO:0005829">
    <property type="term" value="C:cytosol"/>
    <property type="evidence" value="ECO:0007669"/>
    <property type="project" value="TreeGrafter"/>
</dbReference>
<dbReference type="InterPro" id="IPR004441">
    <property type="entry name" value="rRNA_MeTrfase_TrmH"/>
</dbReference>
<sequence length="250" mass="27269">MAEEWIYGIHAVEAAIAAGEVERLWLATERAGDARIAAIRQAAEAHGLPLALEPMQALQRRCHADQHQGVLARALPLPPRDWKAFAEHLPEHAFLLMLDGVTDPHNLGACLRSAEAAGVDAVLLPKDNACGITATVRKVAAGAASRVPVFFLTNLSRTLEELQQRNFWVAGLAGEAEQSIYEVDLRGPLVLVMGSEEKGVRRLVREHCDYLLRIPMAGQIESLNVSVATAVVLFEARRQRSGEASARHSR</sequence>
<comment type="caution">
    <text evidence="5">The sequence shown here is derived from an EMBL/GenBank/DDBJ whole genome shotgun (WGS) entry which is preliminary data.</text>
</comment>
<dbReference type="Gene3D" id="3.30.1330.30">
    <property type="match status" value="1"/>
</dbReference>
<evidence type="ECO:0000256" key="2">
    <source>
        <dbReference type="ARBA" id="ARBA00022603"/>
    </source>
</evidence>
<proteinExistence type="inferred from homology"/>
<dbReference type="PANTHER" id="PTHR46429:SF1">
    <property type="entry name" value="23S RRNA (GUANOSINE-2'-O-)-METHYLTRANSFERASE RLMB"/>
    <property type="match status" value="1"/>
</dbReference>
<dbReference type="SUPFAM" id="SSF55315">
    <property type="entry name" value="L30e-like"/>
    <property type="match status" value="1"/>
</dbReference>
<evidence type="ECO:0000259" key="4">
    <source>
        <dbReference type="SMART" id="SM00967"/>
    </source>
</evidence>
<dbReference type="CDD" id="cd18103">
    <property type="entry name" value="SpoU-like_RlmB"/>
    <property type="match status" value="1"/>
</dbReference>
<dbReference type="GO" id="GO:0032259">
    <property type="term" value="P:methylation"/>
    <property type="evidence" value="ECO:0007669"/>
    <property type="project" value="UniProtKB-KW"/>
</dbReference>
<gene>
    <name evidence="5" type="primary">rlmB</name>
    <name evidence="5" type="ORF">HFQ13_11720</name>
</gene>
<dbReference type="InterPro" id="IPR029028">
    <property type="entry name" value="Alpha/beta_knot_MTases"/>
</dbReference>
<dbReference type="InterPro" id="IPR001537">
    <property type="entry name" value="SpoU_MeTrfase"/>
</dbReference>
<evidence type="ECO:0000256" key="1">
    <source>
        <dbReference type="ARBA" id="ARBA00007228"/>
    </source>
</evidence>
<dbReference type="GO" id="GO:0003723">
    <property type="term" value="F:RNA binding"/>
    <property type="evidence" value="ECO:0007669"/>
    <property type="project" value="InterPro"/>
</dbReference>
<evidence type="ECO:0000256" key="3">
    <source>
        <dbReference type="ARBA" id="ARBA00022679"/>
    </source>
</evidence>
<dbReference type="RefSeq" id="WP_215870932.1">
    <property type="nucleotide sequence ID" value="NZ_JAAXYO010000165.1"/>
</dbReference>
<dbReference type="InterPro" id="IPR029026">
    <property type="entry name" value="tRNA_m1G_MTases_N"/>
</dbReference>
<dbReference type="GO" id="GO:0008173">
    <property type="term" value="F:RNA methyltransferase activity"/>
    <property type="evidence" value="ECO:0007669"/>
    <property type="project" value="InterPro"/>
</dbReference>
<dbReference type="EMBL" id="JAAXYO010000165">
    <property type="protein sequence ID" value="MBU2788858.1"/>
    <property type="molecule type" value="Genomic_DNA"/>
</dbReference>
<evidence type="ECO:0000313" key="5">
    <source>
        <dbReference type="EMBL" id="MBU2788858.1"/>
    </source>
</evidence>
<dbReference type="AlphaFoldDB" id="A0AAE2YRV9"/>
<dbReference type="Pfam" id="PF00588">
    <property type="entry name" value="SpoU_methylase"/>
    <property type="match status" value="1"/>
</dbReference>
<dbReference type="NCBIfam" id="TIGR00186">
    <property type="entry name" value="rRNA_methyl_3"/>
    <property type="match status" value="1"/>
</dbReference>
<name>A0AAE2YRV9_9PROT</name>
<accession>A0AAE2YRV9</accession>
<dbReference type="Gene3D" id="3.40.1280.10">
    <property type="match status" value="1"/>
</dbReference>
<dbReference type="SMART" id="SM00967">
    <property type="entry name" value="SpoU_sub_bind"/>
    <property type="match status" value="1"/>
</dbReference>
<dbReference type="GO" id="GO:0006396">
    <property type="term" value="P:RNA processing"/>
    <property type="evidence" value="ECO:0007669"/>
    <property type="project" value="InterPro"/>
</dbReference>
<keyword evidence="3" id="KW-0808">Transferase</keyword>
<comment type="similarity">
    <text evidence="1">Belongs to the class IV-like SAM-binding methyltransferase superfamily. RNA methyltransferase TrmH family.</text>
</comment>